<feature type="transmembrane region" description="Helical" evidence="2">
    <location>
        <begin position="38"/>
        <end position="59"/>
    </location>
</feature>
<dbReference type="Pfam" id="PF07690">
    <property type="entry name" value="MFS_1"/>
    <property type="match status" value="1"/>
</dbReference>
<sequence>MKSDRRSIRLLFTVYFLQGMVFYSPVATLYRQAAGLDLFQIGLIESLSMVLMLALELPWGVLADRLGHRRTLVICAFVLAVSKVVFWRADCFEDFLAERVLLAVAGSGLSGCDSAYLYACCGEGDHRRAFSHWQAVETAGLLLAALAWPLMGGRYRLAALLTVGTYAAAALLTLGLREPERRHEAEARQRLSLKEALRGTWSVAPLLLAFCLVQETAQMITVFLGQEQFLRAGIPQGWFGLLQAAVTLAGLTAGLSHRFTKRLGTRRGGMTLMAAGSGACLLLAAVPSPLPAAAGVVLLRGIQSLLLPLSQSIQNERAAPMGRAAQLSCNAMLLDLGGLCLYPAFGALADQGVAHAMLLGTLCCGIGAVLFGWGMNRPGRPPVSR</sequence>
<feature type="transmembrane region" description="Helical" evidence="2">
    <location>
        <begin position="196"/>
        <end position="217"/>
    </location>
</feature>
<organism evidence="3 4">
    <name type="scientific">Flavonifractor hominis</name>
    <dbReference type="NCBI Taxonomy" id="3133178"/>
    <lineage>
        <taxon>Bacteria</taxon>
        <taxon>Bacillati</taxon>
        <taxon>Bacillota</taxon>
        <taxon>Clostridia</taxon>
        <taxon>Eubacteriales</taxon>
        <taxon>Oscillospiraceae</taxon>
        <taxon>Flavonifractor</taxon>
    </lineage>
</organism>
<gene>
    <name evidence="3" type="ORF">WMO45_08165</name>
</gene>
<keyword evidence="2" id="KW-1133">Transmembrane helix</keyword>
<evidence type="ECO:0000256" key="1">
    <source>
        <dbReference type="ARBA" id="ARBA00004651"/>
    </source>
</evidence>
<reference evidence="3 4" key="1">
    <citation type="submission" date="2024-03" db="EMBL/GenBank/DDBJ databases">
        <title>Human intestinal bacterial collection.</title>
        <authorList>
            <person name="Pauvert C."/>
            <person name="Hitch T.C.A."/>
            <person name="Clavel T."/>
        </authorList>
    </citation>
    <scope>NUCLEOTIDE SEQUENCE [LARGE SCALE GENOMIC DNA]</scope>
    <source>
        <strain evidence="3 4">CLA-AP-H34</strain>
    </source>
</reference>
<feature type="transmembrane region" description="Helical" evidence="2">
    <location>
        <begin position="157"/>
        <end position="176"/>
    </location>
</feature>
<protein>
    <submittedName>
        <fullName evidence="3">MFS transporter</fullName>
    </submittedName>
</protein>
<dbReference type="CDD" id="cd06174">
    <property type="entry name" value="MFS"/>
    <property type="match status" value="1"/>
</dbReference>
<keyword evidence="4" id="KW-1185">Reference proteome</keyword>
<proteinExistence type="predicted"/>
<dbReference type="PANTHER" id="PTHR23530">
    <property type="entry name" value="TRANSPORT PROTEIN-RELATED"/>
    <property type="match status" value="1"/>
</dbReference>
<dbReference type="InterPro" id="IPR053160">
    <property type="entry name" value="MFS_DHA3_Transporter"/>
</dbReference>
<dbReference type="Gene3D" id="1.20.1250.20">
    <property type="entry name" value="MFS general substrate transporter like domains"/>
    <property type="match status" value="1"/>
</dbReference>
<dbReference type="PANTHER" id="PTHR23530:SF1">
    <property type="entry name" value="PERMEASE, MAJOR FACILITATOR SUPERFAMILY-RELATED"/>
    <property type="match status" value="1"/>
</dbReference>
<feature type="transmembrane region" description="Helical" evidence="2">
    <location>
        <begin position="7"/>
        <end position="26"/>
    </location>
</feature>
<dbReference type="Proteomes" id="UP001440599">
    <property type="component" value="Unassembled WGS sequence"/>
</dbReference>
<dbReference type="RefSeq" id="WP_349140147.1">
    <property type="nucleotide sequence ID" value="NZ_JBBMFT010000004.1"/>
</dbReference>
<keyword evidence="2" id="KW-0812">Transmembrane</keyword>
<evidence type="ECO:0000313" key="4">
    <source>
        <dbReference type="Proteomes" id="UP001440599"/>
    </source>
</evidence>
<name>A0ABV1EPG5_9FIRM</name>
<dbReference type="EMBL" id="JBBMFT010000004">
    <property type="protein sequence ID" value="MEQ2456493.1"/>
    <property type="molecule type" value="Genomic_DNA"/>
</dbReference>
<comment type="subcellular location">
    <subcellularLocation>
        <location evidence="1">Cell membrane</location>
        <topology evidence="1">Multi-pass membrane protein</topology>
    </subcellularLocation>
</comment>
<accession>A0ABV1EPG5</accession>
<feature type="transmembrane region" description="Helical" evidence="2">
    <location>
        <begin position="355"/>
        <end position="375"/>
    </location>
</feature>
<feature type="transmembrane region" description="Helical" evidence="2">
    <location>
        <begin position="71"/>
        <end position="89"/>
    </location>
</feature>
<dbReference type="InterPro" id="IPR036259">
    <property type="entry name" value="MFS_trans_sf"/>
</dbReference>
<evidence type="ECO:0000256" key="2">
    <source>
        <dbReference type="SAM" id="Phobius"/>
    </source>
</evidence>
<feature type="transmembrane region" description="Helical" evidence="2">
    <location>
        <begin position="237"/>
        <end position="256"/>
    </location>
</feature>
<dbReference type="SUPFAM" id="SSF103473">
    <property type="entry name" value="MFS general substrate transporter"/>
    <property type="match status" value="1"/>
</dbReference>
<evidence type="ECO:0000313" key="3">
    <source>
        <dbReference type="EMBL" id="MEQ2456493.1"/>
    </source>
</evidence>
<dbReference type="InterPro" id="IPR011701">
    <property type="entry name" value="MFS"/>
</dbReference>
<comment type="caution">
    <text evidence="3">The sequence shown here is derived from an EMBL/GenBank/DDBJ whole genome shotgun (WGS) entry which is preliminary data.</text>
</comment>
<keyword evidence="2" id="KW-0472">Membrane</keyword>